<protein>
    <submittedName>
        <fullName evidence="1">Uncharacterized protein</fullName>
    </submittedName>
</protein>
<dbReference type="Proteomes" id="UP000565723">
    <property type="component" value="Unassembled WGS sequence"/>
</dbReference>
<name>A0A850LJY9_9RHOB</name>
<comment type="caution">
    <text evidence="1">The sequence shown here is derived from an EMBL/GenBank/DDBJ whole genome shotgun (WGS) entry which is preliminary data.</text>
</comment>
<proteinExistence type="predicted"/>
<dbReference type="AlphaFoldDB" id="A0A850LJY9"/>
<dbReference type="RefSeq" id="WP_011242173.1">
    <property type="nucleotide sequence ID" value="NZ_JABXIY010000033.1"/>
</dbReference>
<gene>
    <name evidence="1" type="ORF">HW564_13095</name>
</gene>
<reference evidence="1 2" key="1">
    <citation type="journal article" date="2020" name="Proc. Natl. Acad. Sci. U.S.A.">
        <title>Ecological drivers of bacterial community assembly in synthetic phycospheres.</title>
        <authorList>
            <person name="Fu H."/>
            <person name="Uchimiya M."/>
            <person name="Gore J."/>
            <person name="Moran M.A."/>
        </authorList>
    </citation>
    <scope>NUCLEOTIDE SEQUENCE [LARGE SCALE GENOMIC DNA]</scope>
    <source>
        <strain evidence="1">HF-Din03</strain>
    </source>
</reference>
<dbReference type="EMBL" id="JABXIY010000033">
    <property type="protein sequence ID" value="NVK97862.1"/>
    <property type="molecule type" value="Genomic_DNA"/>
</dbReference>
<organism evidence="1 2">
    <name type="scientific">Ruegeria pomeroyi</name>
    <dbReference type="NCBI Taxonomy" id="89184"/>
    <lineage>
        <taxon>Bacteria</taxon>
        <taxon>Pseudomonadati</taxon>
        <taxon>Pseudomonadota</taxon>
        <taxon>Alphaproteobacteria</taxon>
        <taxon>Rhodobacterales</taxon>
        <taxon>Roseobacteraceae</taxon>
        <taxon>Ruegeria</taxon>
    </lineage>
</organism>
<evidence type="ECO:0000313" key="1">
    <source>
        <dbReference type="EMBL" id="NVK97862.1"/>
    </source>
</evidence>
<evidence type="ECO:0000313" key="2">
    <source>
        <dbReference type="Proteomes" id="UP000565723"/>
    </source>
</evidence>
<sequence length="100" mass="11154">MYEEIEFLRSRTDELLVQVLSQWSASVMSSRDRGLPPYSSLAADLAAARDRLAAAAQAAVELDGWDYVVECDEVSGEERVEMDVETREVKSTTVRKGGRK</sequence>
<accession>A0A850LJY9</accession>